<gene>
    <name evidence="3" type="ORF">PKB_4846</name>
</gene>
<sequence>MHVFNVKGMSCGHCVRAVTQAIQARDAAAQVQVDLADGEVRVDSRLPEEALLEAIREEGYEAAPA</sequence>
<dbReference type="GO" id="GO:0046872">
    <property type="term" value="F:metal ion binding"/>
    <property type="evidence" value="ECO:0007669"/>
    <property type="project" value="UniProtKB-KW"/>
</dbReference>
<dbReference type="PROSITE" id="PS50846">
    <property type="entry name" value="HMA_2"/>
    <property type="match status" value="1"/>
</dbReference>
<dbReference type="Proteomes" id="UP000025241">
    <property type="component" value="Chromosome I"/>
</dbReference>
<protein>
    <recommendedName>
        <fullName evidence="2">HMA domain-containing protein</fullName>
    </recommendedName>
</protein>
<evidence type="ECO:0000256" key="1">
    <source>
        <dbReference type="ARBA" id="ARBA00022723"/>
    </source>
</evidence>
<dbReference type="InterPro" id="IPR006121">
    <property type="entry name" value="HMA_dom"/>
</dbReference>
<proteinExistence type="predicted"/>
<dbReference type="PROSITE" id="PS01047">
    <property type="entry name" value="HMA_1"/>
    <property type="match status" value="1"/>
</dbReference>
<accession>A0A024HMU5</accession>
<reference evidence="3 4" key="1">
    <citation type="submission" date="2013-03" db="EMBL/GenBank/DDBJ databases">
        <authorList>
            <person name="Linke B."/>
        </authorList>
    </citation>
    <scope>NUCLEOTIDE SEQUENCE [LARGE SCALE GENOMIC DNA]</scope>
    <source>
        <strain evidence="3 4">B13</strain>
    </source>
</reference>
<dbReference type="CDD" id="cd00371">
    <property type="entry name" value="HMA"/>
    <property type="match status" value="1"/>
</dbReference>
<dbReference type="RefSeq" id="WP_043255104.1">
    <property type="nucleotide sequence ID" value="NZ_HG322950.1"/>
</dbReference>
<name>A0A024HMU5_PSEKB</name>
<dbReference type="HOGENOM" id="CLU_134973_5_0_6"/>
<dbReference type="PATRIC" id="fig|1301098.3.peg.4833"/>
<dbReference type="InterPro" id="IPR017969">
    <property type="entry name" value="Heavy-metal-associated_CS"/>
</dbReference>
<evidence type="ECO:0000313" key="4">
    <source>
        <dbReference type="Proteomes" id="UP000025241"/>
    </source>
</evidence>
<dbReference type="Gene3D" id="3.30.70.100">
    <property type="match status" value="1"/>
</dbReference>
<organism evidence="3 4">
    <name type="scientific">Pseudomonas knackmussii (strain DSM 6978 / CCUG 54928 / LMG 23759 / B13)</name>
    <dbReference type="NCBI Taxonomy" id="1301098"/>
    <lineage>
        <taxon>Bacteria</taxon>
        <taxon>Pseudomonadati</taxon>
        <taxon>Pseudomonadota</taxon>
        <taxon>Gammaproteobacteria</taxon>
        <taxon>Pseudomonadales</taxon>
        <taxon>Pseudomonadaceae</taxon>
        <taxon>Pseudomonas</taxon>
    </lineage>
</organism>
<dbReference type="STRING" id="1301098.PKB_4846"/>
<dbReference type="Pfam" id="PF00403">
    <property type="entry name" value="HMA"/>
    <property type="match status" value="1"/>
</dbReference>
<dbReference type="AlphaFoldDB" id="A0A024HMU5"/>
<feature type="domain" description="HMA" evidence="2">
    <location>
        <begin position="1"/>
        <end position="63"/>
    </location>
</feature>
<dbReference type="SUPFAM" id="SSF55008">
    <property type="entry name" value="HMA, heavy metal-associated domain"/>
    <property type="match status" value="1"/>
</dbReference>
<dbReference type="EMBL" id="HG322950">
    <property type="protein sequence ID" value="CDF86166.1"/>
    <property type="molecule type" value="Genomic_DNA"/>
</dbReference>
<keyword evidence="4" id="KW-1185">Reference proteome</keyword>
<keyword evidence="1" id="KW-0479">Metal-binding</keyword>
<dbReference type="eggNOG" id="COG2608">
    <property type="taxonomic scope" value="Bacteria"/>
</dbReference>
<evidence type="ECO:0000313" key="3">
    <source>
        <dbReference type="EMBL" id="CDF86166.1"/>
    </source>
</evidence>
<dbReference type="InterPro" id="IPR036163">
    <property type="entry name" value="HMA_dom_sf"/>
</dbReference>
<evidence type="ECO:0000259" key="2">
    <source>
        <dbReference type="PROSITE" id="PS50846"/>
    </source>
</evidence>
<dbReference type="KEGG" id="pkc:PKB_4846"/>
<reference evidence="3 4" key="2">
    <citation type="submission" date="2014-05" db="EMBL/GenBank/DDBJ databases">
        <title>Genome sequence of the 3-chlorobenzoate degrading bacterium Pseudomonas knackmussii B13 shows multiple evidence for horizontal gene transfer.</title>
        <authorList>
            <person name="Miyazaki R."/>
            <person name="Bertelli C."/>
            <person name="Falquet L."/>
            <person name="Robinson-Rechavi M."/>
            <person name="Gharib W."/>
            <person name="Roy S."/>
            <person name="Van der Meer J.R."/>
        </authorList>
    </citation>
    <scope>NUCLEOTIDE SEQUENCE [LARGE SCALE GENOMIC DNA]</scope>
    <source>
        <strain evidence="3 4">B13</strain>
    </source>
</reference>